<dbReference type="EMBL" id="PVXM01000043">
    <property type="protein sequence ID" value="PRR71245.1"/>
    <property type="molecule type" value="Genomic_DNA"/>
</dbReference>
<reference evidence="2 3" key="1">
    <citation type="submission" date="2018-03" db="EMBL/GenBank/DDBJ databases">
        <title>Genome sequence of Moorella humiferrea DSM 23265.</title>
        <authorList>
            <person name="Poehlein A."/>
            <person name="Daniel R."/>
        </authorList>
    </citation>
    <scope>NUCLEOTIDE SEQUENCE [LARGE SCALE GENOMIC DNA]</scope>
    <source>
        <strain evidence="2 3">DSM 23265</strain>
    </source>
</reference>
<organism evidence="2 3">
    <name type="scientific">Neomoorella humiferrea</name>
    <dbReference type="NCBI Taxonomy" id="676965"/>
    <lineage>
        <taxon>Bacteria</taxon>
        <taxon>Bacillati</taxon>
        <taxon>Bacillota</taxon>
        <taxon>Clostridia</taxon>
        <taxon>Neomoorellales</taxon>
        <taxon>Neomoorellaceae</taxon>
        <taxon>Neomoorella</taxon>
    </lineage>
</organism>
<evidence type="ECO:0000259" key="1">
    <source>
        <dbReference type="SMART" id="SM00849"/>
    </source>
</evidence>
<dbReference type="OrthoDB" id="9761531at2"/>
<dbReference type="PROSITE" id="PS51257">
    <property type="entry name" value="PROKAR_LIPOPROTEIN"/>
    <property type="match status" value="1"/>
</dbReference>
<dbReference type="InterPro" id="IPR035681">
    <property type="entry name" value="ComA-like_MBL"/>
</dbReference>
<dbReference type="Proteomes" id="UP000238415">
    <property type="component" value="Unassembled WGS sequence"/>
</dbReference>
<accession>A0A2T0AQD6</accession>
<evidence type="ECO:0000313" key="2">
    <source>
        <dbReference type="EMBL" id="PRR71245.1"/>
    </source>
</evidence>
<keyword evidence="3" id="KW-1185">Reference proteome</keyword>
<dbReference type="CDD" id="cd07731">
    <property type="entry name" value="ComA-like_MBL-fold"/>
    <property type="match status" value="1"/>
</dbReference>
<evidence type="ECO:0000313" key="3">
    <source>
        <dbReference type="Proteomes" id="UP000238415"/>
    </source>
</evidence>
<dbReference type="PANTHER" id="PTHR30619:SF7">
    <property type="entry name" value="BETA-LACTAMASE DOMAIN PROTEIN"/>
    <property type="match status" value="1"/>
</dbReference>
<dbReference type="RefSeq" id="WP_106005650.1">
    <property type="nucleotide sequence ID" value="NZ_CP136419.1"/>
</dbReference>
<feature type="domain" description="Metallo-beta-lactamase" evidence="1">
    <location>
        <begin position="48"/>
        <end position="242"/>
    </location>
</feature>
<sequence>MHRVQRFIIFALLAFILFLTACSSGGTVGAPPPGDGRELKVHFIDVGQADSILIQTPAGKAILIDGGNNDDGIKVVNYIKSQAVKELAAVVATHPHEDHIGGLDSVIKEIPVAAVYMPNAVTTTRTFEDFINAVKASGATRIRARGGVKMDIPGLSAEFLAPNSNSYDELNNYSAVLKIAYGNTAFLFTGDAETVSEEEMLSAGYNLKADVLKVGHHGSASSTSAAFLKAVAPKYAVISVGKGNDYGHPDPRVLERLQRAGVKIYRTDEHGTVIIVSDSRNITIK</sequence>
<proteinExistence type="predicted"/>
<name>A0A2T0AQD6_9FIRM</name>
<gene>
    <name evidence="2" type="ORF">MOHU_16710</name>
</gene>
<dbReference type="InterPro" id="IPR052159">
    <property type="entry name" value="Competence_DNA_uptake"/>
</dbReference>
<dbReference type="PANTHER" id="PTHR30619">
    <property type="entry name" value="DNA INTERNALIZATION/COMPETENCE PROTEIN COMEC/REC2"/>
    <property type="match status" value="1"/>
</dbReference>
<dbReference type="InterPro" id="IPR001279">
    <property type="entry name" value="Metallo-B-lactamas"/>
</dbReference>
<dbReference type="AlphaFoldDB" id="A0A2T0AQD6"/>
<protein>
    <submittedName>
        <fullName evidence="2">ComEC family competence protein</fullName>
    </submittedName>
</protein>
<dbReference type="SUPFAM" id="SSF56281">
    <property type="entry name" value="Metallo-hydrolase/oxidoreductase"/>
    <property type="match status" value="1"/>
</dbReference>
<comment type="caution">
    <text evidence="2">The sequence shown here is derived from an EMBL/GenBank/DDBJ whole genome shotgun (WGS) entry which is preliminary data.</text>
</comment>
<dbReference type="SMART" id="SM00849">
    <property type="entry name" value="Lactamase_B"/>
    <property type="match status" value="1"/>
</dbReference>
<dbReference type="Pfam" id="PF00753">
    <property type="entry name" value="Lactamase_B"/>
    <property type="match status" value="1"/>
</dbReference>
<dbReference type="Gene3D" id="3.60.15.10">
    <property type="entry name" value="Ribonuclease Z/Hydroxyacylglutathione hydrolase-like"/>
    <property type="match status" value="1"/>
</dbReference>
<dbReference type="InterPro" id="IPR036866">
    <property type="entry name" value="RibonucZ/Hydroxyglut_hydro"/>
</dbReference>